<evidence type="ECO:0000313" key="2">
    <source>
        <dbReference type="Proteomes" id="UP000675880"/>
    </source>
</evidence>
<name>A0ABN7LZ03_9BACT</name>
<evidence type="ECO:0000313" key="1">
    <source>
        <dbReference type="EMBL" id="CAE6776642.1"/>
    </source>
</evidence>
<accession>A0ABN7LZ03</accession>
<comment type="caution">
    <text evidence="1">The sequence shown here is derived from an EMBL/GenBank/DDBJ whole genome shotgun (WGS) entry which is preliminary data.</text>
</comment>
<gene>
    <name evidence="1" type="ORF">NSPZN2_40549</name>
</gene>
<dbReference type="Proteomes" id="UP000675880">
    <property type="component" value="Unassembled WGS sequence"/>
</dbReference>
<proteinExistence type="predicted"/>
<organism evidence="1 2">
    <name type="scientific">Nitrospira defluvii</name>
    <dbReference type="NCBI Taxonomy" id="330214"/>
    <lineage>
        <taxon>Bacteria</taxon>
        <taxon>Pseudomonadati</taxon>
        <taxon>Nitrospirota</taxon>
        <taxon>Nitrospiria</taxon>
        <taxon>Nitrospirales</taxon>
        <taxon>Nitrospiraceae</taxon>
        <taxon>Nitrospira</taxon>
    </lineage>
</organism>
<dbReference type="EMBL" id="CAJNBJ010000017">
    <property type="protein sequence ID" value="CAE6776642.1"/>
    <property type="molecule type" value="Genomic_DNA"/>
</dbReference>
<reference evidence="1 2" key="1">
    <citation type="submission" date="2021-02" db="EMBL/GenBank/DDBJ databases">
        <authorList>
            <person name="Han P."/>
        </authorList>
    </citation>
    <scope>NUCLEOTIDE SEQUENCE [LARGE SCALE GENOMIC DNA]</scope>
    <source>
        <strain evidence="1">Candidatus Nitrospira sp. ZN2</strain>
    </source>
</reference>
<sequence>MQITLDGQQWQVPDDSSLLTVLAFVSDKAHEQHRIVTSLSIGGHTISDRDLDQTLLNQRAQEAGAVVAVSQSLHTIIADAKQAIERFAAQLRADGQGLLAPLRSGAAQVRCIDAWLGRLADYTEMLEAGQAQGVSGLSSGPLLPWIEELLGARTGADSIRVADLLEYELLPRLTEDGLAA</sequence>
<protein>
    <submittedName>
        <fullName evidence="1">Uncharacterized protein</fullName>
    </submittedName>
</protein>
<keyword evidence="2" id="KW-1185">Reference proteome</keyword>
<dbReference type="RefSeq" id="WP_213043352.1">
    <property type="nucleotide sequence ID" value="NZ_CAJNBJ010000017.1"/>
</dbReference>